<dbReference type="InterPro" id="IPR029044">
    <property type="entry name" value="Nucleotide-diphossugar_trans"/>
</dbReference>
<evidence type="ECO:0000256" key="6">
    <source>
        <dbReference type="ARBA" id="ARBA00023134"/>
    </source>
</evidence>
<reference evidence="10" key="1">
    <citation type="submission" date="2023-07" db="EMBL/GenBank/DDBJ databases">
        <title>Genome content predicts the carbon catabolic preferences of heterotrophic bacteria.</title>
        <authorList>
            <person name="Gralka M."/>
        </authorList>
    </citation>
    <scope>NUCLEOTIDE SEQUENCE</scope>
    <source>
        <strain evidence="10">I3M17_2</strain>
    </source>
</reference>
<dbReference type="EC" id="2.7.7.77" evidence="8"/>
<dbReference type="GO" id="GO:0061603">
    <property type="term" value="F:molybdenum cofactor guanylyltransferase activity"/>
    <property type="evidence" value="ECO:0007669"/>
    <property type="project" value="UniProtKB-EC"/>
</dbReference>
<dbReference type="GO" id="GO:0005525">
    <property type="term" value="F:GTP binding"/>
    <property type="evidence" value="ECO:0007669"/>
    <property type="project" value="UniProtKB-UniRule"/>
</dbReference>
<keyword evidence="2 8" id="KW-0808">Transferase</keyword>
<dbReference type="GO" id="GO:0046872">
    <property type="term" value="F:metal ion binding"/>
    <property type="evidence" value="ECO:0007669"/>
    <property type="project" value="UniProtKB-KW"/>
</dbReference>
<comment type="caution">
    <text evidence="10">The sequence shown here is derived from an EMBL/GenBank/DDBJ whole genome shotgun (WGS) entry which is preliminary data.</text>
</comment>
<feature type="binding site" evidence="8">
    <location>
        <position position="78"/>
    </location>
    <ligand>
        <name>GTP</name>
        <dbReference type="ChEBI" id="CHEBI:37565"/>
    </ligand>
</feature>
<dbReference type="EMBL" id="JAUOPB010000001">
    <property type="protein sequence ID" value="MDO6420930.1"/>
    <property type="molecule type" value="Genomic_DNA"/>
</dbReference>
<evidence type="ECO:0000256" key="7">
    <source>
        <dbReference type="ARBA" id="ARBA00023150"/>
    </source>
</evidence>
<proteinExistence type="inferred from homology"/>
<comment type="cofactor">
    <cofactor evidence="8">
        <name>Mg(2+)</name>
        <dbReference type="ChEBI" id="CHEBI:18420"/>
    </cofactor>
</comment>
<evidence type="ECO:0000256" key="8">
    <source>
        <dbReference type="HAMAP-Rule" id="MF_00316"/>
    </source>
</evidence>
<keyword evidence="4 8" id="KW-0547">Nucleotide-binding</keyword>
<evidence type="ECO:0000256" key="1">
    <source>
        <dbReference type="ARBA" id="ARBA00022490"/>
    </source>
</evidence>
<feature type="binding site" evidence="8">
    <location>
        <position position="118"/>
    </location>
    <ligand>
        <name>Mg(2+)</name>
        <dbReference type="ChEBI" id="CHEBI:18420"/>
    </ligand>
</feature>
<name>A0AAW7WZL9_9GAMM</name>
<keyword evidence="10" id="KW-0548">Nucleotidyltransferase</keyword>
<dbReference type="Gene3D" id="3.90.550.10">
    <property type="entry name" value="Spore Coat Polysaccharide Biosynthesis Protein SpsA, Chain A"/>
    <property type="match status" value="1"/>
</dbReference>
<keyword evidence="3 8" id="KW-0479">Metal-binding</keyword>
<feature type="binding site" evidence="8">
    <location>
        <position position="56"/>
    </location>
    <ligand>
        <name>GTP</name>
        <dbReference type="ChEBI" id="CHEBI:37565"/>
    </ligand>
</feature>
<feature type="domain" description="MobA-like NTP transferase" evidence="9">
    <location>
        <begin position="13"/>
        <end position="182"/>
    </location>
</feature>
<evidence type="ECO:0000256" key="4">
    <source>
        <dbReference type="ARBA" id="ARBA00022741"/>
    </source>
</evidence>
<dbReference type="Proteomes" id="UP001169760">
    <property type="component" value="Unassembled WGS sequence"/>
</dbReference>
<comment type="catalytic activity">
    <reaction evidence="8">
        <text>Mo-molybdopterin + GTP + H(+) = Mo-molybdopterin guanine dinucleotide + diphosphate</text>
        <dbReference type="Rhea" id="RHEA:34243"/>
        <dbReference type="ChEBI" id="CHEBI:15378"/>
        <dbReference type="ChEBI" id="CHEBI:33019"/>
        <dbReference type="ChEBI" id="CHEBI:37565"/>
        <dbReference type="ChEBI" id="CHEBI:71302"/>
        <dbReference type="ChEBI" id="CHEBI:71310"/>
        <dbReference type="EC" id="2.7.7.77"/>
    </reaction>
</comment>
<dbReference type="RefSeq" id="WP_303490062.1">
    <property type="nucleotide sequence ID" value="NZ_JAUOPB010000001.1"/>
</dbReference>
<dbReference type="NCBIfam" id="TIGR02665">
    <property type="entry name" value="molyb_mobA"/>
    <property type="match status" value="1"/>
</dbReference>
<accession>A0AAW7WZL9</accession>
<organism evidence="10 11">
    <name type="scientific">Saccharophagus degradans</name>
    <dbReference type="NCBI Taxonomy" id="86304"/>
    <lineage>
        <taxon>Bacteria</taxon>
        <taxon>Pseudomonadati</taxon>
        <taxon>Pseudomonadota</taxon>
        <taxon>Gammaproteobacteria</taxon>
        <taxon>Cellvibrionales</taxon>
        <taxon>Cellvibrionaceae</taxon>
        <taxon>Saccharophagus</taxon>
    </lineage>
</organism>
<keyword evidence="1 8" id="KW-0963">Cytoplasm</keyword>
<comment type="subcellular location">
    <subcellularLocation>
        <location evidence="8">Cytoplasm</location>
    </subcellularLocation>
</comment>
<evidence type="ECO:0000259" key="9">
    <source>
        <dbReference type="Pfam" id="PF12804"/>
    </source>
</evidence>
<comment type="subunit">
    <text evidence="8">Monomer.</text>
</comment>
<comment type="domain">
    <text evidence="8">The N-terminal domain determines nucleotide recognition and specific binding, while the C-terminal domain determines the specific binding to the target protein.</text>
</comment>
<sequence length="223" mass="24394">MPDNPVPHQPIVAIIAGGEGRRMGGTAKCLLKLGNTTILERNIKRLSPQAGGIIINSNNHSEELCLLSEQWQARLISDSAKYSHCGPLAGLASALSTLAIEQQAGAQMPTGLVTVPSDSPFLPEDLINRLGTIANKQPHKVVCASSLGQTHYMTAYWPLSVYPQLEAFLQRGERAVRFFLKQAEYETVDFAAQRVNGIEYDPFFNINTPEDYTLAQSIIDVSQ</sequence>
<keyword evidence="7 8" id="KW-0501">Molybdenum cofactor biosynthesis</keyword>
<evidence type="ECO:0000256" key="5">
    <source>
        <dbReference type="ARBA" id="ARBA00022842"/>
    </source>
</evidence>
<comment type="similarity">
    <text evidence="8">Belongs to the MobA family.</text>
</comment>
<keyword evidence="6 8" id="KW-0342">GTP-binding</keyword>
<evidence type="ECO:0000256" key="3">
    <source>
        <dbReference type="ARBA" id="ARBA00022723"/>
    </source>
</evidence>
<feature type="binding site" evidence="8">
    <location>
        <position position="118"/>
    </location>
    <ligand>
        <name>GTP</name>
        <dbReference type="ChEBI" id="CHEBI:37565"/>
    </ligand>
</feature>
<dbReference type="Pfam" id="PF12804">
    <property type="entry name" value="NTP_transf_3"/>
    <property type="match status" value="1"/>
</dbReference>
<feature type="binding site" evidence="8">
    <location>
        <begin position="15"/>
        <end position="17"/>
    </location>
    <ligand>
        <name>GTP</name>
        <dbReference type="ChEBI" id="CHEBI:37565"/>
    </ligand>
</feature>
<feature type="binding site" evidence="8">
    <location>
        <position position="28"/>
    </location>
    <ligand>
        <name>GTP</name>
        <dbReference type="ChEBI" id="CHEBI:37565"/>
    </ligand>
</feature>
<dbReference type="AlphaFoldDB" id="A0AAW7WZL9"/>
<dbReference type="CDD" id="cd02503">
    <property type="entry name" value="MobA"/>
    <property type="match status" value="1"/>
</dbReference>
<dbReference type="PANTHER" id="PTHR19136">
    <property type="entry name" value="MOLYBDENUM COFACTOR GUANYLYLTRANSFERASE"/>
    <property type="match status" value="1"/>
</dbReference>
<comment type="function">
    <text evidence="8">Transfers a GMP moiety from GTP to Mo-molybdopterin (Mo-MPT) cofactor (Moco or molybdenum cofactor) to form Mo-molybdopterin guanine dinucleotide (Mo-MGD) cofactor.</text>
</comment>
<protein>
    <recommendedName>
        <fullName evidence="8">Molybdenum cofactor guanylyltransferase</fullName>
        <shortName evidence="8">MoCo guanylyltransferase</shortName>
        <ecNumber evidence="8">2.7.7.77</ecNumber>
    </recommendedName>
    <alternativeName>
        <fullName evidence="8">GTP:molybdopterin guanylyltransferase</fullName>
    </alternativeName>
    <alternativeName>
        <fullName evidence="8">Mo-MPT guanylyltransferase</fullName>
    </alternativeName>
    <alternativeName>
        <fullName evidence="8">Molybdopterin guanylyltransferase</fullName>
    </alternativeName>
    <alternativeName>
        <fullName evidence="8">Molybdopterin-guanine dinucleotide synthase</fullName>
        <shortName evidence="8">MGD synthase</shortName>
    </alternativeName>
</protein>
<evidence type="ECO:0000313" key="10">
    <source>
        <dbReference type="EMBL" id="MDO6420930.1"/>
    </source>
</evidence>
<dbReference type="HAMAP" id="MF_00316">
    <property type="entry name" value="MobA"/>
    <property type="match status" value="1"/>
</dbReference>
<dbReference type="GO" id="GO:0005737">
    <property type="term" value="C:cytoplasm"/>
    <property type="evidence" value="ECO:0007669"/>
    <property type="project" value="UniProtKB-SubCell"/>
</dbReference>
<evidence type="ECO:0000313" key="11">
    <source>
        <dbReference type="Proteomes" id="UP001169760"/>
    </source>
</evidence>
<evidence type="ECO:0000256" key="2">
    <source>
        <dbReference type="ARBA" id="ARBA00022679"/>
    </source>
</evidence>
<dbReference type="InterPro" id="IPR013482">
    <property type="entry name" value="Molybde_CF_guanTrfase"/>
</dbReference>
<dbReference type="GO" id="GO:1902758">
    <property type="term" value="P:bis(molybdopterin guanine dinucleotide)molybdenum biosynthetic process"/>
    <property type="evidence" value="ECO:0007669"/>
    <property type="project" value="TreeGrafter"/>
</dbReference>
<dbReference type="PANTHER" id="PTHR19136:SF81">
    <property type="entry name" value="MOLYBDENUM COFACTOR GUANYLYLTRANSFERASE"/>
    <property type="match status" value="1"/>
</dbReference>
<dbReference type="InterPro" id="IPR025877">
    <property type="entry name" value="MobA-like_NTP_Trfase"/>
</dbReference>
<gene>
    <name evidence="8 10" type="primary">mobA</name>
    <name evidence="10" type="ORF">Q4521_00440</name>
</gene>
<dbReference type="SUPFAM" id="SSF53448">
    <property type="entry name" value="Nucleotide-diphospho-sugar transferases"/>
    <property type="match status" value="1"/>
</dbReference>
<keyword evidence="5 8" id="KW-0460">Magnesium</keyword>